<dbReference type="EMBL" id="BCSY01000057">
    <property type="protein sequence ID" value="GAS96717.1"/>
    <property type="molecule type" value="Genomic_DNA"/>
</dbReference>
<dbReference type="Pfam" id="PF02720">
    <property type="entry name" value="DUF222"/>
    <property type="match status" value="1"/>
</dbReference>
<dbReference type="AlphaFoldDB" id="A0A100WEC6"/>
<dbReference type="CDD" id="cd00085">
    <property type="entry name" value="HNHc"/>
    <property type="match status" value="1"/>
</dbReference>
<dbReference type="RefSeq" id="WP_062657692.1">
    <property type="nucleotide sequence ID" value="NZ_BCSY01000057.1"/>
</dbReference>
<dbReference type="InterPro" id="IPR003615">
    <property type="entry name" value="HNH_nuc"/>
</dbReference>
<dbReference type="Proteomes" id="UP000069443">
    <property type="component" value="Unassembled WGS sequence"/>
</dbReference>
<evidence type="ECO:0000256" key="1">
    <source>
        <dbReference type="SAM" id="MobiDB-lite"/>
    </source>
</evidence>
<protein>
    <recommendedName>
        <fullName evidence="2">DUF222 domain-containing protein</fullName>
    </recommendedName>
</protein>
<proteinExistence type="predicted"/>
<keyword evidence="4" id="KW-1185">Reference proteome</keyword>
<evidence type="ECO:0000313" key="4">
    <source>
        <dbReference type="Proteomes" id="UP000069443"/>
    </source>
</evidence>
<name>A0A100WEC6_MYCCR</name>
<gene>
    <name evidence="3" type="ORF">RMCC_3683</name>
</gene>
<evidence type="ECO:0000259" key="2">
    <source>
        <dbReference type="Pfam" id="PF02720"/>
    </source>
</evidence>
<sequence length="465" mass="50029">MEVVADLIAVLDTLSGASFDDASITELLDIQTALEQLYRRIPAVQHRVMAALKAQAGPADLGARSWADALGIRLRLSNKEAHRRLTEGELLAPRRSVTGQLLDPVYPATSAAQARGEIGAEHIRIITKTMKKLPVGAGAPTRAEAEAQLAAYATVHDPDTLRRLAKHLLEVVDPDGPEPNDDDVAARREDRRSFVMGLQDEDGNSEFHGTLTPEGRAYLEPMLGKLAGPGMCNPEDEIPCTKGTPSQEAIDADTRTLGQRQHDALVTVARNALASGELGQHNGLPVTVVLGAKMAEFEEVTGQAVTAGGSRVPMRDVLRMAAHAWWCLAVFDDVTGQPLHFGRTRRCASPDQRLVLTYRQRGCTFPGCRVPAYGCQAHHAKSDFARDGQTDIEELVLACGPHNRLVSDGGWTTVVGNDGSVEWIPPPALDTGQGRTNNYHHPEVIMGDKNPGRTPKPDAPPGTAA</sequence>
<organism evidence="3 4">
    <name type="scientific">Mycolicibacterium canariasense</name>
    <name type="common">Mycobacterium canariasense</name>
    <dbReference type="NCBI Taxonomy" id="228230"/>
    <lineage>
        <taxon>Bacteria</taxon>
        <taxon>Bacillati</taxon>
        <taxon>Actinomycetota</taxon>
        <taxon>Actinomycetes</taxon>
        <taxon>Mycobacteriales</taxon>
        <taxon>Mycobacteriaceae</taxon>
        <taxon>Mycolicibacterium</taxon>
    </lineage>
</organism>
<feature type="region of interest" description="Disordered" evidence="1">
    <location>
        <begin position="442"/>
        <end position="465"/>
    </location>
</feature>
<dbReference type="STRING" id="228230.RMCC_3683"/>
<reference evidence="4" key="1">
    <citation type="journal article" date="2016" name="Genome Announc.">
        <title>Draft Genome Sequences of Five Rapidly Growing Mycobacterium Species, M. thermoresistibile, M. fortuitum subsp. acetamidolyticum, M. canariasense, M. brisbanense, and M. novocastrense.</title>
        <authorList>
            <person name="Katahira K."/>
            <person name="Ogura Y."/>
            <person name="Gotoh Y."/>
            <person name="Hayashi T."/>
        </authorList>
    </citation>
    <scope>NUCLEOTIDE SEQUENCE [LARGE SCALE GENOMIC DNA]</scope>
    <source>
        <strain evidence="4">JCM15298</strain>
    </source>
</reference>
<feature type="domain" description="DUF222" evidence="2">
    <location>
        <begin position="33"/>
        <end position="359"/>
    </location>
</feature>
<comment type="caution">
    <text evidence="3">The sequence shown here is derived from an EMBL/GenBank/DDBJ whole genome shotgun (WGS) entry which is preliminary data.</text>
</comment>
<dbReference type="InterPro" id="IPR003870">
    <property type="entry name" value="DUF222"/>
</dbReference>
<accession>A0A100WEC6</accession>
<reference evidence="4" key="2">
    <citation type="submission" date="2016-02" db="EMBL/GenBank/DDBJ databases">
        <title>Draft genome sequence of five rapidly growing Mycobacterium species.</title>
        <authorList>
            <person name="Katahira K."/>
            <person name="Gotou Y."/>
            <person name="Iida K."/>
            <person name="Ogura Y."/>
            <person name="Hayashi T."/>
        </authorList>
    </citation>
    <scope>NUCLEOTIDE SEQUENCE [LARGE SCALE GENOMIC DNA]</scope>
    <source>
        <strain evidence="4">JCM15298</strain>
    </source>
</reference>
<evidence type="ECO:0000313" key="3">
    <source>
        <dbReference type="EMBL" id="GAS96717.1"/>
    </source>
</evidence>